<accession>A6DNY2</accession>
<proteinExistence type="predicted"/>
<gene>
    <name evidence="2" type="ORF">LNTAR_19130</name>
</gene>
<organism evidence="2 3">
    <name type="scientific">Lentisphaera araneosa HTCC2155</name>
    <dbReference type="NCBI Taxonomy" id="313628"/>
    <lineage>
        <taxon>Bacteria</taxon>
        <taxon>Pseudomonadati</taxon>
        <taxon>Lentisphaerota</taxon>
        <taxon>Lentisphaeria</taxon>
        <taxon>Lentisphaerales</taxon>
        <taxon>Lentisphaeraceae</taxon>
        <taxon>Lentisphaera</taxon>
    </lineage>
</organism>
<dbReference type="Proteomes" id="UP000004947">
    <property type="component" value="Unassembled WGS sequence"/>
</dbReference>
<protein>
    <submittedName>
        <fullName evidence="2">Uncharacterized protein</fullName>
    </submittedName>
</protein>
<comment type="caution">
    <text evidence="2">The sequence shown here is derived from an EMBL/GenBank/DDBJ whole genome shotgun (WGS) entry which is preliminary data.</text>
</comment>
<name>A6DNY2_9BACT</name>
<dbReference type="AlphaFoldDB" id="A6DNY2"/>
<dbReference type="EMBL" id="ABCK01000014">
    <property type="protein sequence ID" value="EDM26791.1"/>
    <property type="molecule type" value="Genomic_DNA"/>
</dbReference>
<evidence type="ECO:0000313" key="3">
    <source>
        <dbReference type="Proteomes" id="UP000004947"/>
    </source>
</evidence>
<keyword evidence="3" id="KW-1185">Reference proteome</keyword>
<feature type="region of interest" description="Disordered" evidence="1">
    <location>
        <begin position="1"/>
        <end position="30"/>
    </location>
</feature>
<dbReference type="STRING" id="313628.LNTAR_19130"/>
<reference evidence="2 3" key="1">
    <citation type="journal article" date="2010" name="J. Bacteriol.">
        <title>Genome sequence of Lentisphaera araneosa HTCC2155T, the type species of the order Lentisphaerales in the phylum Lentisphaerae.</title>
        <authorList>
            <person name="Thrash J.C."/>
            <person name="Cho J.C."/>
            <person name="Vergin K.L."/>
            <person name="Morris R.M."/>
            <person name="Giovannoni S.J."/>
        </authorList>
    </citation>
    <scope>NUCLEOTIDE SEQUENCE [LARGE SCALE GENOMIC DNA]</scope>
    <source>
        <strain evidence="2 3">HTCC2155</strain>
    </source>
</reference>
<sequence length="46" mass="5016">MREIRTYGSEGGEAPQGAFPTLIQGKGKGGVRTKRVELWSGLRRPS</sequence>
<evidence type="ECO:0000313" key="2">
    <source>
        <dbReference type="EMBL" id="EDM26791.1"/>
    </source>
</evidence>
<evidence type="ECO:0000256" key="1">
    <source>
        <dbReference type="SAM" id="MobiDB-lite"/>
    </source>
</evidence>